<gene>
    <name evidence="1" type="ORF">GMORB2_5470</name>
</gene>
<proteinExistence type="predicted"/>
<dbReference type="EMBL" id="JAANYQ010000032">
    <property type="protein sequence ID" value="KAF4119245.1"/>
    <property type="molecule type" value="Genomic_DNA"/>
</dbReference>
<dbReference type="OrthoDB" id="9992527at2759"/>
<dbReference type="RefSeq" id="XP_035317897.1">
    <property type="nucleotide sequence ID" value="XM_035467444.1"/>
</dbReference>
<dbReference type="Gene3D" id="3.90.180.10">
    <property type="entry name" value="Medium-chain alcohol dehydrogenases, catalytic domain"/>
    <property type="match status" value="1"/>
</dbReference>
<accession>A0A9P4YNP6</accession>
<dbReference type="Proteomes" id="UP000749293">
    <property type="component" value="Unassembled WGS sequence"/>
</dbReference>
<dbReference type="GeneID" id="55971698"/>
<comment type="caution">
    <text evidence="1">The sequence shown here is derived from an EMBL/GenBank/DDBJ whole genome shotgun (WGS) entry which is preliminary data.</text>
</comment>
<organism evidence="1 2">
    <name type="scientific">Geosmithia morbida</name>
    <dbReference type="NCBI Taxonomy" id="1094350"/>
    <lineage>
        <taxon>Eukaryota</taxon>
        <taxon>Fungi</taxon>
        <taxon>Dikarya</taxon>
        <taxon>Ascomycota</taxon>
        <taxon>Pezizomycotina</taxon>
        <taxon>Sordariomycetes</taxon>
        <taxon>Hypocreomycetidae</taxon>
        <taxon>Hypocreales</taxon>
        <taxon>Bionectriaceae</taxon>
        <taxon>Geosmithia</taxon>
    </lineage>
</organism>
<evidence type="ECO:0000313" key="1">
    <source>
        <dbReference type="EMBL" id="KAF4119245.1"/>
    </source>
</evidence>
<reference evidence="1" key="1">
    <citation type="submission" date="2020-03" db="EMBL/GenBank/DDBJ databases">
        <title>Site-based positive gene gene selection in Geosmithia morbida across the United States reveals a broad range of putative effectors and factors for local host and environmental adapation.</title>
        <authorList>
            <person name="Onufrak A."/>
            <person name="Murdoch R.W."/>
            <person name="Gazis R."/>
            <person name="Huff M."/>
            <person name="Staton M."/>
            <person name="Klingeman W."/>
            <person name="Hadziabdic D."/>
        </authorList>
    </citation>
    <scope>NUCLEOTIDE SEQUENCE</scope>
    <source>
        <strain evidence="1">1262</strain>
    </source>
</reference>
<name>A0A9P4YNP6_9HYPO</name>
<dbReference type="InterPro" id="IPR011032">
    <property type="entry name" value="GroES-like_sf"/>
</dbReference>
<evidence type="ECO:0000313" key="2">
    <source>
        <dbReference type="Proteomes" id="UP000749293"/>
    </source>
</evidence>
<sequence length="44" mass="4687">MAQDIPKTMKQWTVSGSDGFDSLKFSHVPVPTPGDGEVLSAVLL</sequence>
<protein>
    <submittedName>
        <fullName evidence="1">Uncharacterized protein</fullName>
    </submittedName>
</protein>
<keyword evidence="2" id="KW-1185">Reference proteome</keyword>
<dbReference type="SUPFAM" id="SSF50129">
    <property type="entry name" value="GroES-like"/>
    <property type="match status" value="1"/>
</dbReference>
<dbReference type="AlphaFoldDB" id="A0A9P4YNP6"/>